<dbReference type="EnsemblMetazoa" id="Aqu2.1.32638_001">
    <property type="protein sequence ID" value="Aqu2.1.32638_001"/>
    <property type="gene ID" value="Aqu2.1.32638"/>
</dbReference>
<protein>
    <submittedName>
        <fullName evidence="1">Uncharacterized protein</fullName>
    </submittedName>
</protein>
<dbReference type="AlphaFoldDB" id="A0A1X7UXZ8"/>
<organism evidence="1">
    <name type="scientific">Amphimedon queenslandica</name>
    <name type="common">Sponge</name>
    <dbReference type="NCBI Taxonomy" id="400682"/>
    <lineage>
        <taxon>Eukaryota</taxon>
        <taxon>Metazoa</taxon>
        <taxon>Porifera</taxon>
        <taxon>Demospongiae</taxon>
        <taxon>Heteroscleromorpha</taxon>
        <taxon>Haplosclerida</taxon>
        <taxon>Niphatidae</taxon>
        <taxon>Amphimedon</taxon>
    </lineage>
</organism>
<evidence type="ECO:0000313" key="1">
    <source>
        <dbReference type="EnsemblMetazoa" id="Aqu2.1.32638_001"/>
    </source>
</evidence>
<accession>A0A1X7UXZ8</accession>
<reference evidence="1" key="1">
    <citation type="submission" date="2017-05" db="UniProtKB">
        <authorList>
            <consortium name="EnsemblMetazoa"/>
        </authorList>
    </citation>
    <scope>IDENTIFICATION</scope>
</reference>
<proteinExistence type="predicted"/>
<dbReference type="InParanoid" id="A0A1X7UXZ8"/>
<sequence length="168" mass="19223">MIVKETPNMLEVSLKESIVSDCLDAYMVPLTVHCLKLRGLDVSCFSSSRDSDKFDMEHFWNLLSRMKYLKYLSVNCCSLSPLTLNSQGGKHSARVLVDREVAAMKSVIDHIKRMTRLKGLYVIDSHETTRSKELKHLISLHLFSINSNLVSLKKHKFIQQSYISSHHA</sequence>
<name>A0A1X7UXZ8_AMPQE</name>